<dbReference type="Gene3D" id="1.10.510.10">
    <property type="entry name" value="Transferase(Phosphotransferase) domain 1"/>
    <property type="match status" value="1"/>
</dbReference>
<evidence type="ECO:0000256" key="10">
    <source>
        <dbReference type="ARBA" id="ARBA00060827"/>
    </source>
</evidence>
<dbReference type="SMART" id="SM00220">
    <property type="entry name" value="S_TKc"/>
    <property type="match status" value="1"/>
</dbReference>
<comment type="catalytic activity">
    <reaction evidence="8">
        <text>L-threonyl-[protein] + ATP = O-phospho-L-threonyl-[protein] + ADP + H(+)</text>
        <dbReference type="Rhea" id="RHEA:46608"/>
        <dbReference type="Rhea" id="RHEA-COMP:11060"/>
        <dbReference type="Rhea" id="RHEA-COMP:11605"/>
        <dbReference type="ChEBI" id="CHEBI:15378"/>
        <dbReference type="ChEBI" id="CHEBI:30013"/>
        <dbReference type="ChEBI" id="CHEBI:30616"/>
        <dbReference type="ChEBI" id="CHEBI:61977"/>
        <dbReference type="ChEBI" id="CHEBI:456216"/>
        <dbReference type="EC" id="2.7.11.1"/>
    </reaction>
</comment>
<keyword evidence="2 12" id="KW-0723">Serine/threonine-protein kinase</keyword>
<feature type="binding site" evidence="11">
    <location>
        <position position="62"/>
    </location>
    <ligand>
        <name>ATP</name>
        <dbReference type="ChEBI" id="CHEBI:30616"/>
    </ligand>
</feature>
<dbReference type="GO" id="GO:0035556">
    <property type="term" value="P:intracellular signal transduction"/>
    <property type="evidence" value="ECO:0007669"/>
    <property type="project" value="TreeGrafter"/>
</dbReference>
<dbReference type="Proteomes" id="UP000261620">
    <property type="component" value="Unplaced"/>
</dbReference>
<evidence type="ECO:0000256" key="13">
    <source>
        <dbReference type="SAM" id="MobiDB-lite"/>
    </source>
</evidence>
<sequence length="356" mass="39713">MSRRRLDSRSGVSAGLLCEIQTPISTEPMEGVYEITGELGRGKFAVVKRCTEKATGKVFAAKFLRKRRRGRDCRTDVTHEMAVLEMARNNARVVNLYAAYETDHDIVLLLEYAAGGEIFDHCVSEELLPESQITRLIRQTLEGVHQLHQSNLVHLDLKPQNILLTSLSPPGDIKIVDFGLARRLGGIGELREILGTPEYVAPEILNYEPITTATDLWSVGVIAYMLVTGESPFAGDDKQETFLNVSQVSVDYSREAFSRVSELAVDFIRKLLVKVPEDRPSAAECLSHPWLWQLPQLCLSPDAAASRPARERSCGAKWTAPPEDPEDKENFLESPHTHAKRFRFDEETLAAGDGDL</sequence>
<keyword evidence="7 11" id="KW-0067">ATP-binding</keyword>
<dbReference type="InterPro" id="IPR011009">
    <property type="entry name" value="Kinase-like_dom_sf"/>
</dbReference>
<evidence type="ECO:0000256" key="12">
    <source>
        <dbReference type="RuleBase" id="RU000304"/>
    </source>
</evidence>
<keyword evidence="3" id="KW-0597">Phosphoprotein</keyword>
<organism evidence="15 16">
    <name type="scientific">Mola mola</name>
    <name type="common">Ocean sunfish</name>
    <name type="synonym">Tetraodon mola</name>
    <dbReference type="NCBI Taxonomy" id="94237"/>
    <lineage>
        <taxon>Eukaryota</taxon>
        <taxon>Metazoa</taxon>
        <taxon>Chordata</taxon>
        <taxon>Craniata</taxon>
        <taxon>Vertebrata</taxon>
        <taxon>Euteleostomi</taxon>
        <taxon>Actinopterygii</taxon>
        <taxon>Neopterygii</taxon>
        <taxon>Teleostei</taxon>
        <taxon>Neoteleostei</taxon>
        <taxon>Acanthomorphata</taxon>
        <taxon>Eupercaria</taxon>
        <taxon>Tetraodontiformes</taxon>
        <taxon>Molidae</taxon>
        <taxon>Mola</taxon>
    </lineage>
</organism>
<evidence type="ECO:0000256" key="7">
    <source>
        <dbReference type="ARBA" id="ARBA00022840"/>
    </source>
</evidence>
<keyword evidence="5 11" id="KW-0547">Nucleotide-binding</keyword>
<evidence type="ECO:0000256" key="6">
    <source>
        <dbReference type="ARBA" id="ARBA00022777"/>
    </source>
</evidence>
<evidence type="ECO:0000256" key="8">
    <source>
        <dbReference type="ARBA" id="ARBA00047899"/>
    </source>
</evidence>
<dbReference type="OMA" id="LSHPWLW"/>
<dbReference type="GO" id="GO:0005524">
    <property type="term" value="F:ATP binding"/>
    <property type="evidence" value="ECO:0007669"/>
    <property type="project" value="UniProtKB-UniRule"/>
</dbReference>
<dbReference type="AlphaFoldDB" id="A0A3Q3X376"/>
<dbReference type="GO" id="GO:0043065">
    <property type="term" value="P:positive regulation of apoptotic process"/>
    <property type="evidence" value="ECO:0007669"/>
    <property type="project" value="TreeGrafter"/>
</dbReference>
<evidence type="ECO:0000256" key="3">
    <source>
        <dbReference type="ARBA" id="ARBA00022553"/>
    </source>
</evidence>
<evidence type="ECO:0000256" key="2">
    <source>
        <dbReference type="ARBA" id="ARBA00022527"/>
    </source>
</evidence>
<evidence type="ECO:0000256" key="5">
    <source>
        <dbReference type="ARBA" id="ARBA00022741"/>
    </source>
</evidence>
<dbReference type="FunFam" id="3.30.200.20:FF:000175">
    <property type="entry name" value="Serine/threonine-protein kinase 17B"/>
    <property type="match status" value="1"/>
</dbReference>
<comment type="similarity">
    <text evidence="10">Belongs to the protein kinase superfamily. CAMK Ser/Thr protein kinase family. DAP kinase subfamily.</text>
</comment>
<keyword evidence="4" id="KW-0808">Transferase</keyword>
<dbReference type="SUPFAM" id="SSF56112">
    <property type="entry name" value="Protein kinase-like (PK-like)"/>
    <property type="match status" value="1"/>
</dbReference>
<dbReference type="GO" id="GO:0005634">
    <property type="term" value="C:nucleus"/>
    <property type="evidence" value="ECO:0007669"/>
    <property type="project" value="TreeGrafter"/>
</dbReference>
<evidence type="ECO:0000256" key="11">
    <source>
        <dbReference type="PROSITE-ProRule" id="PRU10141"/>
    </source>
</evidence>
<keyword evidence="6" id="KW-0418">Kinase</keyword>
<evidence type="ECO:0000259" key="14">
    <source>
        <dbReference type="PROSITE" id="PS50011"/>
    </source>
</evidence>
<dbReference type="Pfam" id="PF00069">
    <property type="entry name" value="Pkinase"/>
    <property type="match status" value="1"/>
</dbReference>
<dbReference type="InterPro" id="IPR008271">
    <property type="entry name" value="Ser/Thr_kinase_AS"/>
</dbReference>
<feature type="domain" description="Protein kinase" evidence="14">
    <location>
        <begin position="33"/>
        <end position="291"/>
    </location>
</feature>
<dbReference type="EC" id="2.7.11.1" evidence="1"/>
<dbReference type="FunFam" id="1.10.510.10:FF:001120">
    <property type="entry name" value="Serine/threonine kinase 17b (apoptosis-inducing)"/>
    <property type="match status" value="1"/>
</dbReference>
<feature type="region of interest" description="Disordered" evidence="13">
    <location>
        <begin position="310"/>
        <end position="335"/>
    </location>
</feature>
<dbReference type="GO" id="GO:0004674">
    <property type="term" value="F:protein serine/threonine kinase activity"/>
    <property type="evidence" value="ECO:0007669"/>
    <property type="project" value="UniProtKB-KW"/>
</dbReference>
<comment type="catalytic activity">
    <reaction evidence="9">
        <text>L-seryl-[protein] + ATP = O-phospho-L-seryl-[protein] + ADP + H(+)</text>
        <dbReference type="Rhea" id="RHEA:17989"/>
        <dbReference type="Rhea" id="RHEA-COMP:9863"/>
        <dbReference type="Rhea" id="RHEA-COMP:11604"/>
        <dbReference type="ChEBI" id="CHEBI:15378"/>
        <dbReference type="ChEBI" id="CHEBI:29999"/>
        <dbReference type="ChEBI" id="CHEBI:30616"/>
        <dbReference type="ChEBI" id="CHEBI:83421"/>
        <dbReference type="ChEBI" id="CHEBI:456216"/>
        <dbReference type="EC" id="2.7.11.1"/>
    </reaction>
</comment>
<accession>A0A3Q3X376</accession>
<name>A0A3Q3X376_MOLML</name>
<dbReference type="Gene3D" id="3.30.200.20">
    <property type="entry name" value="Phosphorylase Kinase, domain 1"/>
    <property type="match status" value="1"/>
</dbReference>
<dbReference type="PANTHER" id="PTHR24342:SF5">
    <property type="entry name" value="SERINE_THREONINE-PROTEIN KINASE 17B"/>
    <property type="match status" value="1"/>
</dbReference>
<evidence type="ECO:0000256" key="1">
    <source>
        <dbReference type="ARBA" id="ARBA00012513"/>
    </source>
</evidence>
<keyword evidence="16" id="KW-1185">Reference proteome</keyword>
<dbReference type="InterPro" id="IPR017441">
    <property type="entry name" value="Protein_kinase_ATP_BS"/>
</dbReference>
<evidence type="ECO:0000256" key="9">
    <source>
        <dbReference type="ARBA" id="ARBA00048679"/>
    </source>
</evidence>
<evidence type="ECO:0000313" key="15">
    <source>
        <dbReference type="Ensembl" id="ENSMMOP00000025338.1"/>
    </source>
</evidence>
<dbReference type="PROSITE" id="PS50011">
    <property type="entry name" value="PROTEIN_KINASE_DOM"/>
    <property type="match status" value="1"/>
</dbReference>
<evidence type="ECO:0000313" key="16">
    <source>
        <dbReference type="Proteomes" id="UP000261620"/>
    </source>
</evidence>
<dbReference type="STRING" id="94237.ENSMMOP00000025338"/>
<dbReference type="InterPro" id="IPR000719">
    <property type="entry name" value="Prot_kinase_dom"/>
</dbReference>
<protein>
    <recommendedName>
        <fullName evidence="1">non-specific serine/threonine protein kinase</fullName>
        <ecNumber evidence="1">2.7.11.1</ecNumber>
    </recommendedName>
</protein>
<dbReference type="PROSITE" id="PS00108">
    <property type="entry name" value="PROTEIN_KINASE_ST"/>
    <property type="match status" value="1"/>
</dbReference>
<dbReference type="PANTHER" id="PTHR24342">
    <property type="entry name" value="SERINE/THREONINE-PROTEIN KINASE 17"/>
    <property type="match status" value="1"/>
</dbReference>
<reference evidence="15" key="2">
    <citation type="submission" date="2025-09" db="UniProtKB">
        <authorList>
            <consortium name="Ensembl"/>
        </authorList>
    </citation>
    <scope>IDENTIFICATION</scope>
</reference>
<dbReference type="PROSITE" id="PS00107">
    <property type="entry name" value="PROTEIN_KINASE_ATP"/>
    <property type="match status" value="1"/>
</dbReference>
<proteinExistence type="inferred from homology"/>
<dbReference type="Ensembl" id="ENSMMOT00000025764.1">
    <property type="protein sequence ID" value="ENSMMOP00000025338.1"/>
    <property type="gene ID" value="ENSMMOG00000019238.1"/>
</dbReference>
<evidence type="ECO:0000256" key="4">
    <source>
        <dbReference type="ARBA" id="ARBA00022679"/>
    </source>
</evidence>
<reference evidence="15" key="1">
    <citation type="submission" date="2025-08" db="UniProtKB">
        <authorList>
            <consortium name="Ensembl"/>
        </authorList>
    </citation>
    <scope>IDENTIFICATION</scope>
</reference>